<evidence type="ECO:0000313" key="4">
    <source>
        <dbReference type="EMBL" id="KRM25349.1"/>
    </source>
</evidence>
<evidence type="ECO:0000259" key="3">
    <source>
        <dbReference type="Pfam" id="PF15615"/>
    </source>
</evidence>
<dbReference type="OrthoDB" id="2663344at2"/>
<evidence type="ECO:0000256" key="1">
    <source>
        <dbReference type="SAM" id="MobiDB-lite"/>
    </source>
</evidence>
<evidence type="ECO:0000313" key="5">
    <source>
        <dbReference type="Proteomes" id="UP000051412"/>
    </source>
</evidence>
<dbReference type="AlphaFoldDB" id="A0A0R1X6C5"/>
<accession>A0A0R1X6C5</accession>
<dbReference type="STRING" id="1423782.FD32_GL000874"/>
<organism evidence="4 5">
    <name type="scientific">Limosilactobacillus panis DSM 6035</name>
    <dbReference type="NCBI Taxonomy" id="1423782"/>
    <lineage>
        <taxon>Bacteria</taxon>
        <taxon>Bacillati</taxon>
        <taxon>Bacillota</taxon>
        <taxon>Bacilli</taxon>
        <taxon>Lactobacillales</taxon>
        <taxon>Lactobacillaceae</taxon>
        <taxon>Limosilactobacillus</taxon>
    </lineage>
</organism>
<dbReference type="InterPro" id="IPR028932">
    <property type="entry name" value="TerB-C"/>
</dbReference>
<keyword evidence="5" id="KW-1185">Reference proteome</keyword>
<comment type="caution">
    <text evidence="4">The sequence shown here is derived from an EMBL/GenBank/DDBJ whole genome shotgun (WGS) entry which is preliminary data.</text>
</comment>
<reference evidence="4 5" key="1">
    <citation type="journal article" date="2015" name="Genome Announc.">
        <title>Expanding the biotechnology potential of lactobacilli through comparative genomics of 213 strains and associated genera.</title>
        <authorList>
            <person name="Sun Z."/>
            <person name="Harris H.M."/>
            <person name="McCann A."/>
            <person name="Guo C."/>
            <person name="Argimon S."/>
            <person name="Zhang W."/>
            <person name="Yang X."/>
            <person name="Jeffery I.B."/>
            <person name="Cooney J.C."/>
            <person name="Kagawa T.F."/>
            <person name="Liu W."/>
            <person name="Song Y."/>
            <person name="Salvetti E."/>
            <person name="Wrobel A."/>
            <person name="Rasinkangas P."/>
            <person name="Parkhill J."/>
            <person name="Rea M.C."/>
            <person name="O'Sullivan O."/>
            <person name="Ritari J."/>
            <person name="Douillard F.P."/>
            <person name="Paul Ross R."/>
            <person name="Yang R."/>
            <person name="Briner A.E."/>
            <person name="Felis G.E."/>
            <person name="de Vos W.M."/>
            <person name="Barrangou R."/>
            <person name="Klaenhammer T.R."/>
            <person name="Caufield P.W."/>
            <person name="Cui Y."/>
            <person name="Zhang H."/>
            <person name="O'Toole P.W."/>
        </authorList>
    </citation>
    <scope>NUCLEOTIDE SEQUENCE [LARGE SCALE GENOMIC DNA]</scope>
    <source>
        <strain evidence="4 5">DSM 6035</strain>
    </source>
</reference>
<dbReference type="PATRIC" id="fig|1423782.4.peg.904"/>
<evidence type="ECO:0000259" key="2">
    <source>
        <dbReference type="Pfam" id="PF13208"/>
    </source>
</evidence>
<sequence length="582" mass="67042">MDYQSLTELISNKYGLRFTALANDDEVPKQGLALKPGQTPFIVLNPAKPVRIDAQCFSFADAIRDLPGFGPAFFHHDEQWVGFTLEKVSDRAIENIIDYAFKAAVNAGKEAVHQQQYVVLPENDTEEKYQAQAIPQPTKRRPQPTNPAVPKQIEEALVAYDYSLLPGLRRDKNFYDQGQILADYQDDFDQPVPLKRYFPTYHMLSVDQLRTYFAWRTKLRQGVFTPVSTSYAYIYIYELLNNIGVASPMAGFKQLTEFRNEYAGHFDGKMGDYLDRWLRDYVLYYRLDHALANKAFAAEIAADRDYHVLLHPDEYDATDLVAVFKRHATYLDRSRLYQKSADRFAALLKVIWQEILKLPDKQGQKYFDHHVASQQLTTNYFFGNAVFYFHPQQQMAEYPLDSVRRYRFKGRQYYYLSMRAQPNEKQNLNALLHEVDRLVRLRFNLGRPLKARWLPAIILNAIDQGIRTYQRQLKEAQRRKVHIDLGGINQIRQDAAVTQESLLTDEERQAIKEDQEESVAAQKTTLAPAPSQPQPTAPATELAPTSLNADQAFLVRALLKGKTMEGLLEKAPPDGLNRCRPD</sequence>
<gene>
    <name evidence="4" type="ORF">FD32_GL000874</name>
</gene>
<dbReference type="RefSeq" id="WP_053003005.1">
    <property type="nucleotide sequence ID" value="NZ_AZGM01000128.1"/>
</dbReference>
<feature type="region of interest" description="Disordered" evidence="1">
    <location>
        <begin position="512"/>
        <end position="545"/>
    </location>
</feature>
<dbReference type="Pfam" id="PF15615">
    <property type="entry name" value="TerB_C"/>
    <property type="match status" value="1"/>
</dbReference>
<dbReference type="Proteomes" id="UP000051412">
    <property type="component" value="Unassembled WGS sequence"/>
</dbReference>
<dbReference type="EMBL" id="AZGM01000128">
    <property type="protein sequence ID" value="KRM25349.1"/>
    <property type="molecule type" value="Genomic_DNA"/>
</dbReference>
<evidence type="ECO:0008006" key="6">
    <source>
        <dbReference type="Google" id="ProtNLM"/>
    </source>
</evidence>
<dbReference type="InterPro" id="IPR025266">
    <property type="entry name" value="TerB_N"/>
</dbReference>
<feature type="domain" description="TerB-C" evidence="3">
    <location>
        <begin position="467"/>
        <end position="561"/>
    </location>
</feature>
<protein>
    <recommendedName>
        <fullName evidence="6">TerB N-terminal domain-containing protein</fullName>
    </recommendedName>
</protein>
<feature type="domain" description="TerB N-terminal" evidence="2">
    <location>
        <begin position="153"/>
        <end position="355"/>
    </location>
</feature>
<dbReference type="Pfam" id="PF13208">
    <property type="entry name" value="TerB_N"/>
    <property type="match status" value="1"/>
</dbReference>
<name>A0A0R1X6C5_9LACO</name>
<proteinExistence type="predicted"/>